<comment type="caution">
    <text evidence="7">The sequence shown here is derived from an EMBL/GenBank/DDBJ whole genome shotgun (WGS) entry which is preliminary data.</text>
</comment>
<evidence type="ECO:0000256" key="4">
    <source>
        <dbReference type="ARBA" id="ARBA00022989"/>
    </source>
</evidence>
<evidence type="ECO:0000256" key="5">
    <source>
        <dbReference type="ARBA" id="ARBA00023136"/>
    </source>
</evidence>
<keyword evidence="5 6" id="KW-0472">Membrane</keyword>
<dbReference type="Proteomes" id="UP000253034">
    <property type="component" value="Unassembled WGS sequence"/>
</dbReference>
<protein>
    <recommendedName>
        <fullName evidence="6">Probable membrane transporter protein</fullName>
    </recommendedName>
</protein>
<organism evidence="7 8">
    <name type="scientific">Anaerobacterium chartisolvens</name>
    <dbReference type="NCBI Taxonomy" id="1297424"/>
    <lineage>
        <taxon>Bacteria</taxon>
        <taxon>Bacillati</taxon>
        <taxon>Bacillota</taxon>
        <taxon>Clostridia</taxon>
        <taxon>Eubacteriales</taxon>
        <taxon>Oscillospiraceae</taxon>
        <taxon>Anaerobacterium</taxon>
    </lineage>
</organism>
<evidence type="ECO:0000256" key="6">
    <source>
        <dbReference type="RuleBase" id="RU363041"/>
    </source>
</evidence>
<proteinExistence type="inferred from homology"/>
<dbReference type="PANTHER" id="PTHR43701:SF2">
    <property type="entry name" value="MEMBRANE TRANSPORTER PROTEIN YJNA-RELATED"/>
    <property type="match status" value="1"/>
</dbReference>
<accession>A0A369B6I9</accession>
<dbReference type="Pfam" id="PF01925">
    <property type="entry name" value="TauE"/>
    <property type="match status" value="1"/>
</dbReference>
<keyword evidence="4 6" id="KW-1133">Transmembrane helix</keyword>
<gene>
    <name evidence="7" type="ORF">DFR58_10823</name>
</gene>
<comment type="subcellular location">
    <subcellularLocation>
        <location evidence="6">Cell membrane</location>
        <topology evidence="6">Multi-pass membrane protein</topology>
    </subcellularLocation>
    <subcellularLocation>
        <location evidence="1">Membrane</location>
        <topology evidence="1">Multi-pass membrane protein</topology>
    </subcellularLocation>
</comment>
<reference evidence="7 8" key="1">
    <citation type="submission" date="2018-07" db="EMBL/GenBank/DDBJ databases">
        <title>Genomic Encyclopedia of Type Strains, Phase IV (KMG-IV): sequencing the most valuable type-strain genomes for metagenomic binning, comparative biology and taxonomic classification.</title>
        <authorList>
            <person name="Goeker M."/>
        </authorList>
    </citation>
    <scope>NUCLEOTIDE SEQUENCE [LARGE SCALE GENOMIC DNA]</scope>
    <source>
        <strain evidence="7 8">DSM 27016</strain>
    </source>
</reference>
<dbReference type="AlphaFoldDB" id="A0A369B6I9"/>
<feature type="transmembrane region" description="Helical" evidence="6">
    <location>
        <begin position="54"/>
        <end position="73"/>
    </location>
</feature>
<evidence type="ECO:0000256" key="1">
    <source>
        <dbReference type="ARBA" id="ARBA00004141"/>
    </source>
</evidence>
<keyword evidence="3 6" id="KW-0812">Transmembrane</keyword>
<dbReference type="GO" id="GO:0005886">
    <property type="term" value="C:plasma membrane"/>
    <property type="evidence" value="ECO:0007669"/>
    <property type="project" value="UniProtKB-SubCell"/>
</dbReference>
<comment type="similarity">
    <text evidence="2 6">Belongs to the 4-toluene sulfonate uptake permease (TSUP) (TC 2.A.102) family.</text>
</comment>
<evidence type="ECO:0000313" key="8">
    <source>
        <dbReference type="Proteomes" id="UP000253034"/>
    </source>
</evidence>
<keyword evidence="8" id="KW-1185">Reference proteome</keyword>
<evidence type="ECO:0000313" key="7">
    <source>
        <dbReference type="EMBL" id="RCX17130.1"/>
    </source>
</evidence>
<evidence type="ECO:0000256" key="2">
    <source>
        <dbReference type="ARBA" id="ARBA00009142"/>
    </source>
</evidence>
<name>A0A369B6I9_9FIRM</name>
<sequence length="128" mass="13798">MKHSNMKHSKLMKHIKYMLIGLITGAANGLFGSGGGTIVVPAMIMLLNVEEHKAHATAISIILPLTVVSAYLYVSNNLVNWEITLPVMLGGMAGGYLGAKLLNICPAKVLRKIFAVFMILASFRMLTA</sequence>
<evidence type="ECO:0000256" key="3">
    <source>
        <dbReference type="ARBA" id="ARBA00022692"/>
    </source>
</evidence>
<feature type="transmembrane region" description="Helical" evidence="6">
    <location>
        <begin position="20"/>
        <end position="47"/>
    </location>
</feature>
<keyword evidence="6" id="KW-1003">Cell membrane</keyword>
<dbReference type="EMBL" id="QPJT01000008">
    <property type="protein sequence ID" value="RCX17130.1"/>
    <property type="molecule type" value="Genomic_DNA"/>
</dbReference>
<dbReference type="PANTHER" id="PTHR43701">
    <property type="entry name" value="MEMBRANE TRANSPORTER PROTEIN MJ0441-RELATED"/>
    <property type="match status" value="1"/>
</dbReference>
<dbReference type="InterPro" id="IPR002781">
    <property type="entry name" value="TM_pro_TauE-like"/>
</dbReference>
<dbReference type="InterPro" id="IPR051598">
    <property type="entry name" value="TSUP/Inactive_protease-like"/>
</dbReference>